<dbReference type="AlphaFoldDB" id="A0A9Q3JTK1"/>
<proteinExistence type="predicted"/>
<evidence type="ECO:0000313" key="2">
    <source>
        <dbReference type="EMBL" id="MBW0567974.1"/>
    </source>
</evidence>
<dbReference type="SUPFAM" id="SSF54160">
    <property type="entry name" value="Chromo domain-like"/>
    <property type="match status" value="1"/>
</dbReference>
<evidence type="ECO:0000313" key="3">
    <source>
        <dbReference type="Proteomes" id="UP000765509"/>
    </source>
</evidence>
<gene>
    <name evidence="2" type="ORF">O181_107689</name>
</gene>
<dbReference type="GO" id="GO:0006338">
    <property type="term" value="P:chromatin remodeling"/>
    <property type="evidence" value="ECO:0007669"/>
    <property type="project" value="UniProtKB-ARBA"/>
</dbReference>
<organism evidence="2 3">
    <name type="scientific">Austropuccinia psidii MF-1</name>
    <dbReference type="NCBI Taxonomy" id="1389203"/>
    <lineage>
        <taxon>Eukaryota</taxon>
        <taxon>Fungi</taxon>
        <taxon>Dikarya</taxon>
        <taxon>Basidiomycota</taxon>
        <taxon>Pucciniomycotina</taxon>
        <taxon>Pucciniomycetes</taxon>
        <taxon>Pucciniales</taxon>
        <taxon>Sphaerophragmiaceae</taxon>
        <taxon>Austropuccinia</taxon>
    </lineage>
</organism>
<keyword evidence="3" id="KW-1185">Reference proteome</keyword>
<feature type="domain" description="Chromo" evidence="1">
    <location>
        <begin position="40"/>
        <end position="73"/>
    </location>
</feature>
<dbReference type="PROSITE" id="PS50013">
    <property type="entry name" value="CHROMO_2"/>
    <property type="match status" value="1"/>
</dbReference>
<comment type="caution">
    <text evidence="2">The sequence shown here is derived from an EMBL/GenBank/DDBJ whole genome shotgun (WGS) entry which is preliminary data.</text>
</comment>
<dbReference type="InterPro" id="IPR016197">
    <property type="entry name" value="Chromo-like_dom_sf"/>
</dbReference>
<dbReference type="EMBL" id="AVOT02081779">
    <property type="protein sequence ID" value="MBW0567974.1"/>
    <property type="molecule type" value="Genomic_DNA"/>
</dbReference>
<name>A0A9Q3JTK1_9BASI</name>
<evidence type="ECO:0000259" key="1">
    <source>
        <dbReference type="PROSITE" id="PS50013"/>
    </source>
</evidence>
<sequence>MEVGSPCLPVSLLETVKKSRIPNQNQFPPHPIPLEEQEEWEVAQVLDSKHKRGKLWYIVEWKGFGEDPERTTW</sequence>
<dbReference type="InterPro" id="IPR000953">
    <property type="entry name" value="Chromo/chromo_shadow_dom"/>
</dbReference>
<reference evidence="2" key="1">
    <citation type="submission" date="2021-03" db="EMBL/GenBank/DDBJ databases">
        <title>Draft genome sequence of rust myrtle Austropuccinia psidii MF-1, a brazilian biotype.</title>
        <authorList>
            <person name="Quecine M.C."/>
            <person name="Pachon D.M.R."/>
            <person name="Bonatelli M.L."/>
            <person name="Correr F.H."/>
            <person name="Franceschini L.M."/>
            <person name="Leite T.F."/>
            <person name="Margarido G.R.A."/>
            <person name="Almeida C.A."/>
            <person name="Ferrarezi J.A."/>
            <person name="Labate C.A."/>
        </authorList>
    </citation>
    <scope>NUCLEOTIDE SEQUENCE</scope>
    <source>
        <strain evidence="2">MF-1</strain>
    </source>
</reference>
<protein>
    <recommendedName>
        <fullName evidence="1">Chromo domain-containing protein</fullName>
    </recommendedName>
</protein>
<dbReference type="Gene3D" id="2.40.50.40">
    <property type="match status" value="1"/>
</dbReference>
<dbReference type="OrthoDB" id="3268967at2759"/>
<dbReference type="Proteomes" id="UP000765509">
    <property type="component" value="Unassembled WGS sequence"/>
</dbReference>
<accession>A0A9Q3JTK1</accession>